<evidence type="ECO:0000313" key="4">
    <source>
        <dbReference type="Proteomes" id="UP001217918"/>
    </source>
</evidence>
<feature type="compositionally biased region" description="Basic and acidic residues" evidence="1">
    <location>
        <begin position="146"/>
        <end position="160"/>
    </location>
</feature>
<protein>
    <submittedName>
        <fullName evidence="3">Uncharacterized protein</fullName>
    </submittedName>
</protein>
<comment type="caution">
    <text evidence="3">The sequence shown here is derived from an EMBL/GenBank/DDBJ whole genome shotgun (WGS) entry which is preliminary data.</text>
</comment>
<dbReference type="AlphaFoldDB" id="A0AAD9HW62"/>
<dbReference type="Proteomes" id="UP001217918">
    <property type="component" value="Unassembled WGS sequence"/>
</dbReference>
<evidence type="ECO:0000256" key="2">
    <source>
        <dbReference type="SAM" id="Phobius"/>
    </source>
</evidence>
<feature type="region of interest" description="Disordered" evidence="1">
    <location>
        <begin position="1"/>
        <end position="32"/>
    </location>
</feature>
<keyword evidence="2" id="KW-1133">Transmembrane helix</keyword>
<reference evidence="3" key="1">
    <citation type="journal article" date="2023" name="Mol. Plant Microbe Interact.">
        <title>Elucidating the Obligate Nature and Biological Capacity of an Invasive Fungal Corn Pathogen.</title>
        <authorList>
            <person name="MacCready J.S."/>
            <person name="Roggenkamp E.M."/>
            <person name="Gdanetz K."/>
            <person name="Chilvers M.I."/>
        </authorList>
    </citation>
    <scope>NUCLEOTIDE SEQUENCE</scope>
    <source>
        <strain evidence="3">PM02</strain>
    </source>
</reference>
<organism evidence="3 4">
    <name type="scientific">Phyllachora maydis</name>
    <dbReference type="NCBI Taxonomy" id="1825666"/>
    <lineage>
        <taxon>Eukaryota</taxon>
        <taxon>Fungi</taxon>
        <taxon>Dikarya</taxon>
        <taxon>Ascomycota</taxon>
        <taxon>Pezizomycotina</taxon>
        <taxon>Sordariomycetes</taxon>
        <taxon>Sordariomycetidae</taxon>
        <taxon>Phyllachorales</taxon>
        <taxon>Phyllachoraceae</taxon>
        <taxon>Phyllachora</taxon>
    </lineage>
</organism>
<evidence type="ECO:0000256" key="1">
    <source>
        <dbReference type="SAM" id="MobiDB-lite"/>
    </source>
</evidence>
<feature type="compositionally biased region" description="Low complexity" evidence="1">
    <location>
        <begin position="164"/>
        <end position="180"/>
    </location>
</feature>
<keyword evidence="2" id="KW-0472">Membrane</keyword>
<feature type="region of interest" description="Disordered" evidence="1">
    <location>
        <begin position="146"/>
        <end position="180"/>
    </location>
</feature>
<evidence type="ECO:0000313" key="3">
    <source>
        <dbReference type="EMBL" id="KAK2066576.1"/>
    </source>
</evidence>
<accession>A0AAD9HW62</accession>
<name>A0AAD9HW62_9PEZI</name>
<keyword evidence="2" id="KW-0812">Transmembrane</keyword>
<dbReference type="EMBL" id="JAQQPM010000001">
    <property type="protein sequence ID" value="KAK2066576.1"/>
    <property type="molecule type" value="Genomic_DNA"/>
</dbReference>
<dbReference type="Pfam" id="PF17254">
    <property type="entry name" value="DUF5321"/>
    <property type="match status" value="1"/>
</dbReference>
<sequence length="180" mass="20426">MDRLALRRGLSRTPTRPWARRPPTRGLRSARPLPSVTQLSFWKSLVPKPFRASERRDARAPKPRPRAWNPATFFIVIYLFIGSMAIQQIALKREAEAFTRRADVRIGQLRDVVERLRRGEEVDVERALGVADPAQEQDWDDVLHDLEREGGARKPDRKQNESQAGAAASSSPSSGRATFF</sequence>
<feature type="transmembrane region" description="Helical" evidence="2">
    <location>
        <begin position="71"/>
        <end position="91"/>
    </location>
</feature>
<dbReference type="InterPro" id="IPR035213">
    <property type="entry name" value="DUF5321"/>
</dbReference>
<gene>
    <name evidence="3" type="ORF">P8C59_000381</name>
</gene>
<keyword evidence="4" id="KW-1185">Reference proteome</keyword>
<proteinExistence type="predicted"/>